<sequence length="255" mass="27536">MSSSTGDNGALVATFSGLLVSNYCTVSTTALFIYECAITLGDEVNLFWRRPLTGATALFVSNRLAAMIYLVYALITSYIPLSTQRSVINLTNVYRLVIVSRASLIIADLILICVTWHRLSQGTLQHPEKGTFAYVLLRDGTVYFVALLLLNALHLTLTLLSFGIPFQNVSLVAFFTEPITAILVSRFLIDLQLVNVKTTGMGSDLQSGGRSRSLVFERVIGSPGSSIPPGAEGEVDDEHDGELDGADAEGPEIVT</sequence>
<dbReference type="InterPro" id="IPR045340">
    <property type="entry name" value="DUF6533"/>
</dbReference>
<feature type="region of interest" description="Disordered" evidence="1">
    <location>
        <begin position="222"/>
        <end position="255"/>
    </location>
</feature>
<evidence type="ECO:0000256" key="1">
    <source>
        <dbReference type="SAM" id="MobiDB-lite"/>
    </source>
</evidence>
<feature type="domain" description="DUF6533" evidence="3">
    <location>
        <begin position="23"/>
        <end position="68"/>
    </location>
</feature>
<proteinExistence type="predicted"/>
<dbReference type="EMBL" id="ML211096">
    <property type="protein sequence ID" value="TFK88854.1"/>
    <property type="molecule type" value="Genomic_DNA"/>
</dbReference>
<accession>A0A5C3PGH0</accession>
<keyword evidence="2" id="KW-0472">Membrane</keyword>
<feature type="transmembrane region" description="Helical" evidence="2">
    <location>
        <begin position="93"/>
        <end position="119"/>
    </location>
</feature>
<evidence type="ECO:0000313" key="4">
    <source>
        <dbReference type="EMBL" id="TFK88854.1"/>
    </source>
</evidence>
<dbReference type="AlphaFoldDB" id="A0A5C3PGH0"/>
<keyword evidence="2" id="KW-0812">Transmembrane</keyword>
<dbReference type="Proteomes" id="UP000308197">
    <property type="component" value="Unassembled WGS sequence"/>
</dbReference>
<keyword evidence="2" id="KW-1133">Transmembrane helix</keyword>
<feature type="transmembrane region" description="Helical" evidence="2">
    <location>
        <begin position="12"/>
        <end position="34"/>
    </location>
</feature>
<feature type="compositionally biased region" description="Acidic residues" evidence="1">
    <location>
        <begin position="233"/>
        <end position="255"/>
    </location>
</feature>
<evidence type="ECO:0000259" key="3">
    <source>
        <dbReference type="Pfam" id="PF20151"/>
    </source>
</evidence>
<evidence type="ECO:0000256" key="2">
    <source>
        <dbReference type="SAM" id="Phobius"/>
    </source>
</evidence>
<protein>
    <recommendedName>
        <fullName evidence="3">DUF6533 domain-containing protein</fullName>
    </recommendedName>
</protein>
<reference evidence="4 5" key="1">
    <citation type="journal article" date="2019" name="Nat. Ecol. Evol.">
        <title>Megaphylogeny resolves global patterns of mushroom evolution.</title>
        <authorList>
            <person name="Varga T."/>
            <person name="Krizsan K."/>
            <person name="Foldi C."/>
            <person name="Dima B."/>
            <person name="Sanchez-Garcia M."/>
            <person name="Sanchez-Ramirez S."/>
            <person name="Szollosi G.J."/>
            <person name="Szarkandi J.G."/>
            <person name="Papp V."/>
            <person name="Albert L."/>
            <person name="Andreopoulos W."/>
            <person name="Angelini C."/>
            <person name="Antonin V."/>
            <person name="Barry K.W."/>
            <person name="Bougher N.L."/>
            <person name="Buchanan P."/>
            <person name="Buyck B."/>
            <person name="Bense V."/>
            <person name="Catcheside P."/>
            <person name="Chovatia M."/>
            <person name="Cooper J."/>
            <person name="Damon W."/>
            <person name="Desjardin D."/>
            <person name="Finy P."/>
            <person name="Geml J."/>
            <person name="Haridas S."/>
            <person name="Hughes K."/>
            <person name="Justo A."/>
            <person name="Karasinski D."/>
            <person name="Kautmanova I."/>
            <person name="Kiss B."/>
            <person name="Kocsube S."/>
            <person name="Kotiranta H."/>
            <person name="LaButti K.M."/>
            <person name="Lechner B.E."/>
            <person name="Liimatainen K."/>
            <person name="Lipzen A."/>
            <person name="Lukacs Z."/>
            <person name="Mihaltcheva S."/>
            <person name="Morgado L.N."/>
            <person name="Niskanen T."/>
            <person name="Noordeloos M.E."/>
            <person name="Ohm R.A."/>
            <person name="Ortiz-Santana B."/>
            <person name="Ovrebo C."/>
            <person name="Racz N."/>
            <person name="Riley R."/>
            <person name="Savchenko A."/>
            <person name="Shiryaev A."/>
            <person name="Soop K."/>
            <person name="Spirin V."/>
            <person name="Szebenyi C."/>
            <person name="Tomsovsky M."/>
            <person name="Tulloss R.E."/>
            <person name="Uehling J."/>
            <person name="Grigoriev I.V."/>
            <person name="Vagvolgyi C."/>
            <person name="Papp T."/>
            <person name="Martin F.M."/>
            <person name="Miettinen O."/>
            <person name="Hibbett D.S."/>
            <person name="Nagy L.G."/>
        </authorList>
    </citation>
    <scope>NUCLEOTIDE SEQUENCE [LARGE SCALE GENOMIC DNA]</scope>
    <source>
        <strain evidence="4 5">HHB13444</strain>
    </source>
</reference>
<dbReference type="InParanoid" id="A0A5C3PGH0"/>
<feature type="transmembrane region" description="Helical" evidence="2">
    <location>
        <begin position="55"/>
        <end position="81"/>
    </location>
</feature>
<organism evidence="4 5">
    <name type="scientific">Polyporus arcularius HHB13444</name>
    <dbReference type="NCBI Taxonomy" id="1314778"/>
    <lineage>
        <taxon>Eukaryota</taxon>
        <taxon>Fungi</taxon>
        <taxon>Dikarya</taxon>
        <taxon>Basidiomycota</taxon>
        <taxon>Agaricomycotina</taxon>
        <taxon>Agaricomycetes</taxon>
        <taxon>Polyporales</taxon>
        <taxon>Polyporaceae</taxon>
        <taxon>Polyporus</taxon>
    </lineage>
</organism>
<keyword evidence="5" id="KW-1185">Reference proteome</keyword>
<feature type="transmembrane region" description="Helical" evidence="2">
    <location>
        <begin position="140"/>
        <end position="164"/>
    </location>
</feature>
<gene>
    <name evidence="4" type="ORF">K466DRAFT_598261</name>
</gene>
<dbReference type="Pfam" id="PF20151">
    <property type="entry name" value="DUF6533"/>
    <property type="match status" value="1"/>
</dbReference>
<name>A0A5C3PGH0_9APHY</name>
<evidence type="ECO:0000313" key="5">
    <source>
        <dbReference type="Proteomes" id="UP000308197"/>
    </source>
</evidence>